<dbReference type="InterPro" id="IPR001394">
    <property type="entry name" value="Peptidase_C19_UCH"/>
</dbReference>
<dbReference type="STRING" id="1841481.ENSSLDP00000003986"/>
<feature type="domain" description="USP" evidence="2">
    <location>
        <begin position="85"/>
        <end position="220"/>
    </location>
</feature>
<feature type="compositionally biased region" description="Polar residues" evidence="1">
    <location>
        <begin position="28"/>
        <end position="44"/>
    </location>
</feature>
<dbReference type="Proteomes" id="UP000261360">
    <property type="component" value="Unplaced"/>
</dbReference>
<reference evidence="3" key="1">
    <citation type="submission" date="2025-08" db="UniProtKB">
        <authorList>
            <consortium name="Ensembl"/>
        </authorList>
    </citation>
    <scope>IDENTIFICATION</scope>
</reference>
<accession>A0A3B4WHP7</accession>
<dbReference type="GO" id="GO:0016579">
    <property type="term" value="P:protein deubiquitination"/>
    <property type="evidence" value="ECO:0007669"/>
    <property type="project" value="InterPro"/>
</dbReference>
<dbReference type="InterPro" id="IPR038765">
    <property type="entry name" value="Papain-like_cys_pep_sf"/>
</dbReference>
<dbReference type="GO" id="GO:0005829">
    <property type="term" value="C:cytosol"/>
    <property type="evidence" value="ECO:0007669"/>
    <property type="project" value="TreeGrafter"/>
</dbReference>
<dbReference type="PANTHER" id="PTHR24006">
    <property type="entry name" value="UBIQUITIN CARBOXYL-TERMINAL HYDROLASE"/>
    <property type="match status" value="1"/>
</dbReference>
<feature type="region of interest" description="Disordered" evidence="1">
    <location>
        <begin position="1"/>
        <end position="63"/>
    </location>
</feature>
<dbReference type="Pfam" id="PF00443">
    <property type="entry name" value="UCH"/>
    <property type="match status" value="1"/>
</dbReference>
<proteinExistence type="predicted"/>
<dbReference type="SUPFAM" id="SSF54001">
    <property type="entry name" value="Cysteine proteinases"/>
    <property type="match status" value="1"/>
</dbReference>
<protein>
    <submittedName>
        <fullName evidence="3">Ubiquitin carboxyl-terminal hydrolase 47-like</fullName>
    </submittedName>
</protein>
<evidence type="ECO:0000256" key="1">
    <source>
        <dbReference type="SAM" id="MobiDB-lite"/>
    </source>
</evidence>
<dbReference type="PROSITE" id="PS00972">
    <property type="entry name" value="USP_1"/>
    <property type="match status" value="1"/>
</dbReference>
<sequence length="220" mass="24785">MSLSDSGFEPGGKRNFLQVTDKDGEQPQIASDESGTADSSGLDDSSQERFIGPLPREGTAGCSGDYSSPSYSYSSILNKSDTGYVGLVNQAMTCYLNSLLQTLFMTPEFRNALYNWEFEESEEDPVTSIPYQLQRLFVLLQTSKKRAIETTDVTRSFGWDSSEAWQQHDIQELCRVMFDALEQKWKQTEQVGESKNHQSEPPPPPQWKQKTYCGKSEMGQ</sequence>
<evidence type="ECO:0000259" key="2">
    <source>
        <dbReference type="PROSITE" id="PS50235"/>
    </source>
</evidence>
<dbReference type="InterPro" id="IPR050164">
    <property type="entry name" value="Peptidase_C19"/>
</dbReference>
<evidence type="ECO:0000313" key="3">
    <source>
        <dbReference type="Ensembl" id="ENSSLDP00000003986.1"/>
    </source>
</evidence>
<reference evidence="3" key="2">
    <citation type="submission" date="2025-09" db="UniProtKB">
        <authorList>
            <consortium name="Ensembl"/>
        </authorList>
    </citation>
    <scope>IDENTIFICATION</scope>
</reference>
<evidence type="ECO:0000313" key="4">
    <source>
        <dbReference type="Proteomes" id="UP000261360"/>
    </source>
</evidence>
<organism evidence="3 4">
    <name type="scientific">Seriola lalandi dorsalis</name>
    <dbReference type="NCBI Taxonomy" id="1841481"/>
    <lineage>
        <taxon>Eukaryota</taxon>
        <taxon>Metazoa</taxon>
        <taxon>Chordata</taxon>
        <taxon>Craniata</taxon>
        <taxon>Vertebrata</taxon>
        <taxon>Euteleostomi</taxon>
        <taxon>Actinopterygii</taxon>
        <taxon>Neopterygii</taxon>
        <taxon>Teleostei</taxon>
        <taxon>Neoteleostei</taxon>
        <taxon>Acanthomorphata</taxon>
        <taxon>Carangaria</taxon>
        <taxon>Carangiformes</taxon>
        <taxon>Carangidae</taxon>
        <taxon>Seriola</taxon>
    </lineage>
</organism>
<name>A0A3B4WHP7_SERLL</name>
<dbReference type="GeneTree" id="ENSGT00940000157223"/>
<dbReference type="Ensembl" id="ENSSLDT00000004121.1">
    <property type="protein sequence ID" value="ENSSLDP00000003986.1"/>
    <property type="gene ID" value="ENSSLDG00000003154.1"/>
</dbReference>
<dbReference type="AlphaFoldDB" id="A0A3B4WHP7"/>
<dbReference type="GO" id="GO:0004843">
    <property type="term" value="F:cysteine-type deubiquitinase activity"/>
    <property type="evidence" value="ECO:0007669"/>
    <property type="project" value="InterPro"/>
</dbReference>
<dbReference type="PANTHER" id="PTHR24006:SF702">
    <property type="entry name" value="UBIQUITIN CARBOXYL-TERMINAL HYDROLASE 47"/>
    <property type="match status" value="1"/>
</dbReference>
<dbReference type="GO" id="GO:0005634">
    <property type="term" value="C:nucleus"/>
    <property type="evidence" value="ECO:0007669"/>
    <property type="project" value="TreeGrafter"/>
</dbReference>
<dbReference type="InterPro" id="IPR018200">
    <property type="entry name" value="USP_CS"/>
</dbReference>
<keyword evidence="4" id="KW-1185">Reference proteome</keyword>
<dbReference type="Gene3D" id="3.90.70.10">
    <property type="entry name" value="Cysteine proteinases"/>
    <property type="match status" value="1"/>
</dbReference>
<dbReference type="PROSITE" id="PS50235">
    <property type="entry name" value="USP_3"/>
    <property type="match status" value="1"/>
</dbReference>
<feature type="region of interest" description="Disordered" evidence="1">
    <location>
        <begin position="187"/>
        <end position="220"/>
    </location>
</feature>
<feature type="compositionally biased region" description="Basic and acidic residues" evidence="1">
    <location>
        <begin position="187"/>
        <end position="198"/>
    </location>
</feature>
<dbReference type="InterPro" id="IPR028889">
    <property type="entry name" value="USP"/>
</dbReference>